<name>E4X903_OIKDI</name>
<dbReference type="EMBL" id="FN653030">
    <property type="protein sequence ID" value="CBY18932.1"/>
    <property type="molecule type" value="Genomic_DNA"/>
</dbReference>
<protein>
    <submittedName>
        <fullName evidence="1">Uncharacterized protein</fullName>
    </submittedName>
</protein>
<proteinExistence type="predicted"/>
<organism evidence="1">
    <name type="scientific">Oikopleura dioica</name>
    <name type="common">Tunicate</name>
    <dbReference type="NCBI Taxonomy" id="34765"/>
    <lineage>
        <taxon>Eukaryota</taxon>
        <taxon>Metazoa</taxon>
        <taxon>Chordata</taxon>
        <taxon>Tunicata</taxon>
        <taxon>Appendicularia</taxon>
        <taxon>Copelata</taxon>
        <taxon>Oikopleuridae</taxon>
        <taxon>Oikopleura</taxon>
    </lineage>
</organism>
<sequence>MPGVQTSTNLSQLFVRREQEEMKSLKLVTSKQSNGDFKIYQTGQPEIDFEDGKPVQFLRFEMEVPLHSEQVYSLQGFGNEEPAMTITSEAQPSVSCPGSSRSDLQNLKTTELKTTRTFYWEDGQLFMNLQTRFVLTASLSIVNQVEIKEVSFDMDKASTKVVPVNNEEFKKFINRNPIFDKEGNVVSIDAEESDTACVPTEVTIPVFGSFPAALMEDKKTEEKPKAIETDETDELKIPDIRLSSESGYDSVADGYASADDRTFVESDFSTWEDEEEEEDVFAAKENFPAPIDALSNLSLVS</sequence>
<accession>E4X903</accession>
<dbReference type="Proteomes" id="UP000001307">
    <property type="component" value="Unassembled WGS sequence"/>
</dbReference>
<dbReference type="InParanoid" id="E4X903"/>
<evidence type="ECO:0000313" key="2">
    <source>
        <dbReference type="Proteomes" id="UP000001307"/>
    </source>
</evidence>
<reference evidence="1" key="1">
    <citation type="journal article" date="2010" name="Science">
        <title>Plasticity of animal genome architecture unmasked by rapid evolution of a pelagic tunicate.</title>
        <authorList>
            <person name="Denoeud F."/>
            <person name="Henriet S."/>
            <person name="Mungpakdee S."/>
            <person name="Aury J.M."/>
            <person name="Da Silva C."/>
            <person name="Brinkmann H."/>
            <person name="Mikhaleva J."/>
            <person name="Olsen L.C."/>
            <person name="Jubin C."/>
            <person name="Canestro C."/>
            <person name="Bouquet J.M."/>
            <person name="Danks G."/>
            <person name="Poulain J."/>
            <person name="Campsteijn C."/>
            <person name="Adamski M."/>
            <person name="Cross I."/>
            <person name="Yadetie F."/>
            <person name="Muffato M."/>
            <person name="Louis A."/>
            <person name="Butcher S."/>
            <person name="Tsagkogeorga G."/>
            <person name="Konrad A."/>
            <person name="Singh S."/>
            <person name="Jensen M.F."/>
            <person name="Cong E.H."/>
            <person name="Eikeseth-Otteraa H."/>
            <person name="Noel B."/>
            <person name="Anthouard V."/>
            <person name="Porcel B.M."/>
            <person name="Kachouri-Lafond R."/>
            <person name="Nishino A."/>
            <person name="Ugolini M."/>
            <person name="Chourrout P."/>
            <person name="Nishida H."/>
            <person name="Aasland R."/>
            <person name="Huzurbazar S."/>
            <person name="Westhof E."/>
            <person name="Delsuc F."/>
            <person name="Lehrach H."/>
            <person name="Reinhardt R."/>
            <person name="Weissenbach J."/>
            <person name="Roy S.W."/>
            <person name="Artiguenave F."/>
            <person name="Postlethwait J.H."/>
            <person name="Manak J.R."/>
            <person name="Thompson E.M."/>
            <person name="Jaillon O."/>
            <person name="Du Pasquier L."/>
            <person name="Boudinot P."/>
            <person name="Liberles D.A."/>
            <person name="Volff J.N."/>
            <person name="Philippe H."/>
            <person name="Lenhard B."/>
            <person name="Roest Crollius H."/>
            <person name="Wincker P."/>
            <person name="Chourrout D."/>
        </authorList>
    </citation>
    <scope>NUCLEOTIDE SEQUENCE [LARGE SCALE GENOMIC DNA]</scope>
</reference>
<evidence type="ECO:0000313" key="1">
    <source>
        <dbReference type="EMBL" id="CBY18932.1"/>
    </source>
</evidence>
<gene>
    <name evidence="1" type="ORF">GSOID_T00004350001</name>
</gene>
<dbReference type="OrthoDB" id="10350618at2759"/>
<keyword evidence="2" id="KW-1185">Reference proteome</keyword>
<dbReference type="AlphaFoldDB" id="E4X903"/>